<gene>
    <name evidence="3" type="ORF">C1H84_03325</name>
</gene>
<accession>A0A365YNU4</accession>
<evidence type="ECO:0000259" key="1">
    <source>
        <dbReference type="Pfam" id="PF06742"/>
    </source>
</evidence>
<evidence type="ECO:0008006" key="5">
    <source>
        <dbReference type="Google" id="ProtNLM"/>
    </source>
</evidence>
<evidence type="ECO:0000259" key="2">
    <source>
        <dbReference type="Pfam" id="PF06863"/>
    </source>
</evidence>
<comment type="caution">
    <text evidence="3">The sequence shown here is derived from an EMBL/GenBank/DDBJ whole genome shotgun (WGS) entry which is preliminary data.</text>
</comment>
<dbReference type="PANTHER" id="PTHR36509">
    <property type="entry name" value="BLL3101 PROTEIN"/>
    <property type="match status" value="1"/>
</dbReference>
<proteinExistence type="predicted"/>
<dbReference type="AlphaFoldDB" id="A0A365YNU4"/>
<dbReference type="InterPro" id="IPR010621">
    <property type="entry name" value="DUF1214"/>
</dbReference>
<evidence type="ECO:0000313" key="4">
    <source>
        <dbReference type="Proteomes" id="UP000252167"/>
    </source>
</evidence>
<dbReference type="Gene3D" id="2.60.40.1610">
    <property type="entry name" value="Domain of unknown function DUF1254"/>
    <property type="match status" value="1"/>
</dbReference>
<organism evidence="3 4">
    <name type="scientific">Glutamicibacter soli</name>
    <dbReference type="NCBI Taxonomy" id="453836"/>
    <lineage>
        <taxon>Bacteria</taxon>
        <taxon>Bacillati</taxon>
        <taxon>Actinomycetota</taxon>
        <taxon>Actinomycetes</taxon>
        <taxon>Micrococcales</taxon>
        <taxon>Micrococcaceae</taxon>
        <taxon>Glutamicibacter</taxon>
    </lineage>
</organism>
<keyword evidence="4" id="KW-1185">Reference proteome</keyword>
<dbReference type="PANTHER" id="PTHR36509:SF2">
    <property type="entry name" value="BLL3101 PROTEIN"/>
    <property type="match status" value="1"/>
</dbReference>
<feature type="domain" description="DUF1254" evidence="2">
    <location>
        <begin position="41"/>
        <end position="170"/>
    </location>
</feature>
<dbReference type="InterPro" id="IPR037049">
    <property type="entry name" value="DUF1214_C_sf"/>
</dbReference>
<feature type="domain" description="DUF1214" evidence="1">
    <location>
        <begin position="306"/>
        <end position="414"/>
    </location>
</feature>
<evidence type="ECO:0000313" key="3">
    <source>
        <dbReference type="EMBL" id="RBM04318.1"/>
    </source>
</evidence>
<dbReference type="Proteomes" id="UP000252167">
    <property type="component" value="Unassembled WGS sequence"/>
</dbReference>
<name>A0A365YNU4_9MICC</name>
<protein>
    <recommendedName>
        <fullName evidence="5">DUF1254 domain-containing protein</fullName>
    </recommendedName>
</protein>
<dbReference type="Gene3D" id="2.60.120.600">
    <property type="entry name" value="Domain of unknown function DUF1214, C-terminal domain"/>
    <property type="match status" value="1"/>
</dbReference>
<sequence length="431" mass="47116">MSPRREELLASYLYAFPLVFNLEQVARYVATGVGKNPAAPWNTFSHARSLAGPEDTFVTINNDTIYSMAQLDLGVGPILLQVPEAAGRYYVLQFVSAWTDNFAYVGHRATGTGAGRYLLVPPGWEGQAPDDAVVVRVPTRVASIVGRWAVDNEADLPAAHALQNATTLTPLDAAAGPAGLPPVPETGAPALDFWAKFRAWSREFAPAPRDGQLQRGALQLAEAGEEQLEQAFAAGRAALDELLASGGGNAVVNGWNLAYHSFDYNLDYFEVGSLDEDRYKIADPQRRIAQRAGAALGGLWGNQAFEAAYTATYVDQDDQPLTGAHSYRLHLDPTPPVGAFWSLTMYDVPNYFLVENPIDRYSLGDRTEGLQFEPDGSLVIHLSHREPADARDRANWLPTPAGAFRPVLRMYEPDPRILDQDYVFPAITRIG</sequence>
<dbReference type="SUPFAM" id="SSF160935">
    <property type="entry name" value="VPA0735-like"/>
    <property type="match status" value="1"/>
</dbReference>
<dbReference type="InterPro" id="IPR037050">
    <property type="entry name" value="DUF1254_sf"/>
</dbReference>
<dbReference type="Pfam" id="PF06742">
    <property type="entry name" value="DUF1214"/>
    <property type="match status" value="1"/>
</dbReference>
<dbReference type="RefSeq" id="WP_113606509.1">
    <property type="nucleotide sequence ID" value="NZ_POAF01000001.1"/>
</dbReference>
<reference evidence="3 4" key="1">
    <citation type="submission" date="2018-01" db="EMBL/GenBank/DDBJ databases">
        <title>Glutamicibacter soli strain NHPC-3 Whole genome sequence and assembly.</title>
        <authorList>
            <person name="Choudhury P."/>
            <person name="Gupta D."/>
            <person name="Sengupta K."/>
            <person name="Jawed A."/>
            <person name="Sultana N."/>
            <person name="Saha P."/>
        </authorList>
    </citation>
    <scope>NUCLEOTIDE SEQUENCE [LARGE SCALE GENOMIC DNA]</scope>
    <source>
        <strain evidence="3 4">NHPC-3</strain>
    </source>
</reference>
<dbReference type="Pfam" id="PF06863">
    <property type="entry name" value="DUF1254"/>
    <property type="match status" value="1"/>
</dbReference>
<dbReference type="InterPro" id="IPR010679">
    <property type="entry name" value="DUF1254"/>
</dbReference>
<dbReference type="EMBL" id="POAF01000001">
    <property type="protein sequence ID" value="RBM04318.1"/>
    <property type="molecule type" value="Genomic_DNA"/>
</dbReference>